<sequence length="261" mass="30051">MADLPDKSISQHLLELNTLDILDTMHKNTDENNQPKSPSVLSTRKRRKTSIEKHEAANILHNIEQNFTQDVSVANATANATVSKNSATTSEISDEEVIEVSPTQRSVPSQLRFKSKLELLKLKRKIPIKRINFGTNNIDSFNLDDRENKPPKKKFNVWSKGKDISEQLNMRCKADRAKLNGWDCWECRELMQYYIITRICLYPKKKNKNGRIGPRDIDANMSDQIHQKVFGIRNFLKHYQALIGQNKRCRVEIISAGCTEK</sequence>
<dbReference type="Proteomes" id="UP000504618">
    <property type="component" value="Unplaced"/>
</dbReference>
<evidence type="ECO:0000313" key="2">
    <source>
        <dbReference type="Proteomes" id="UP000504618"/>
    </source>
</evidence>
<feature type="region of interest" description="Disordered" evidence="1">
    <location>
        <begin position="26"/>
        <end position="50"/>
    </location>
</feature>
<feature type="compositionally biased region" description="Polar residues" evidence="1">
    <location>
        <begin position="31"/>
        <end position="42"/>
    </location>
</feature>
<organism evidence="2 3">
    <name type="scientific">Temnothorax curvispinosus</name>
    <dbReference type="NCBI Taxonomy" id="300111"/>
    <lineage>
        <taxon>Eukaryota</taxon>
        <taxon>Metazoa</taxon>
        <taxon>Ecdysozoa</taxon>
        <taxon>Arthropoda</taxon>
        <taxon>Hexapoda</taxon>
        <taxon>Insecta</taxon>
        <taxon>Pterygota</taxon>
        <taxon>Neoptera</taxon>
        <taxon>Endopterygota</taxon>
        <taxon>Hymenoptera</taxon>
        <taxon>Apocrita</taxon>
        <taxon>Aculeata</taxon>
        <taxon>Formicoidea</taxon>
        <taxon>Formicidae</taxon>
        <taxon>Myrmicinae</taxon>
        <taxon>Temnothorax</taxon>
    </lineage>
</organism>
<proteinExistence type="predicted"/>
<protein>
    <submittedName>
        <fullName evidence="3">Uncharacterized protein LOC112461385 isoform X3</fullName>
    </submittedName>
</protein>
<reference evidence="3" key="1">
    <citation type="submission" date="2025-08" db="UniProtKB">
        <authorList>
            <consortium name="RefSeq"/>
        </authorList>
    </citation>
    <scope>IDENTIFICATION</scope>
    <source>
        <tissue evidence="3">Whole body</tissue>
    </source>
</reference>
<accession>A0A6J1QPB5</accession>
<evidence type="ECO:0000313" key="3">
    <source>
        <dbReference type="RefSeq" id="XP_024882380.1"/>
    </source>
</evidence>
<dbReference type="GeneID" id="112461385"/>
<name>A0A6J1QPB5_9HYME</name>
<gene>
    <name evidence="3" type="primary">LOC112461385</name>
</gene>
<dbReference type="RefSeq" id="XP_024882380.1">
    <property type="nucleotide sequence ID" value="XM_025026612.1"/>
</dbReference>
<dbReference type="AlphaFoldDB" id="A0A6J1QPB5"/>
<evidence type="ECO:0000256" key="1">
    <source>
        <dbReference type="SAM" id="MobiDB-lite"/>
    </source>
</evidence>
<keyword evidence="2" id="KW-1185">Reference proteome</keyword>